<feature type="transmembrane region" description="Helical" evidence="1">
    <location>
        <begin position="42"/>
        <end position="61"/>
    </location>
</feature>
<keyword evidence="1" id="KW-0812">Transmembrane</keyword>
<keyword evidence="1" id="KW-0472">Membrane</keyword>
<gene>
    <name evidence="2" type="ORF">FHS57_001280</name>
</gene>
<proteinExistence type="predicted"/>
<accession>A0A7W6EPF5</accession>
<dbReference type="RefSeq" id="WP_183972027.1">
    <property type="nucleotide sequence ID" value="NZ_JACIBY010000002.1"/>
</dbReference>
<organism evidence="2 3">
    <name type="scientific">Runella defluvii</name>
    <dbReference type="NCBI Taxonomy" id="370973"/>
    <lineage>
        <taxon>Bacteria</taxon>
        <taxon>Pseudomonadati</taxon>
        <taxon>Bacteroidota</taxon>
        <taxon>Cytophagia</taxon>
        <taxon>Cytophagales</taxon>
        <taxon>Spirosomataceae</taxon>
        <taxon>Runella</taxon>
    </lineage>
</organism>
<evidence type="ECO:0000313" key="3">
    <source>
        <dbReference type="Proteomes" id="UP000541352"/>
    </source>
</evidence>
<name>A0A7W6EPF5_9BACT</name>
<feature type="transmembrane region" description="Helical" evidence="1">
    <location>
        <begin position="15"/>
        <end position="35"/>
    </location>
</feature>
<dbReference type="EMBL" id="JACIBY010000002">
    <property type="protein sequence ID" value="MBB3837286.1"/>
    <property type="molecule type" value="Genomic_DNA"/>
</dbReference>
<sequence>MQANLDFFPIPISDGLSWAFGSVVICFGWFVCRLLRTVSRRIASYFLVVGLAWLGMLWGLAQTPFFAQLDAKPPRFLVVLVPPMAFVTSLFLTRQGRYFLDQLPLKPLTWLHTFRVAVEVSLWYLFLEHQIPQMMTFEGYNWDILAGITAPLLVWYLQRGTLSRWVVLAWNLVALGLLVNIVGMALLSAPLPFQQLNFAQPNVGVFKSTFIWLPGFVVPVVFWAHLVAIRRIYATGN</sequence>
<feature type="transmembrane region" description="Helical" evidence="1">
    <location>
        <begin position="73"/>
        <end position="93"/>
    </location>
</feature>
<keyword evidence="3" id="KW-1185">Reference proteome</keyword>
<feature type="transmembrane region" description="Helical" evidence="1">
    <location>
        <begin position="169"/>
        <end position="189"/>
    </location>
</feature>
<protein>
    <submittedName>
        <fullName evidence="2">Uncharacterized protein</fullName>
    </submittedName>
</protein>
<keyword evidence="1" id="KW-1133">Transmembrane helix</keyword>
<comment type="caution">
    <text evidence="2">The sequence shown here is derived from an EMBL/GenBank/DDBJ whole genome shotgun (WGS) entry which is preliminary data.</text>
</comment>
<dbReference type="Proteomes" id="UP000541352">
    <property type="component" value="Unassembled WGS sequence"/>
</dbReference>
<feature type="transmembrane region" description="Helical" evidence="1">
    <location>
        <begin position="209"/>
        <end position="229"/>
    </location>
</feature>
<dbReference type="AlphaFoldDB" id="A0A7W6EPF5"/>
<evidence type="ECO:0000256" key="1">
    <source>
        <dbReference type="SAM" id="Phobius"/>
    </source>
</evidence>
<reference evidence="2 3" key="1">
    <citation type="submission" date="2020-08" db="EMBL/GenBank/DDBJ databases">
        <title>Genomic Encyclopedia of Type Strains, Phase IV (KMG-IV): sequencing the most valuable type-strain genomes for metagenomic binning, comparative biology and taxonomic classification.</title>
        <authorList>
            <person name="Goeker M."/>
        </authorList>
    </citation>
    <scope>NUCLEOTIDE SEQUENCE [LARGE SCALE GENOMIC DNA]</scope>
    <source>
        <strain evidence="2 3">DSM 17976</strain>
    </source>
</reference>
<evidence type="ECO:0000313" key="2">
    <source>
        <dbReference type="EMBL" id="MBB3837286.1"/>
    </source>
</evidence>